<dbReference type="Proteomes" id="UP000002145">
    <property type="component" value="Chromosome"/>
</dbReference>
<dbReference type="HOGENOM" id="CLU_2583649_0_0_9"/>
<dbReference type="STRING" id="203119.Cthe_3400"/>
<dbReference type="KEGG" id="cth:Cthe_3400"/>
<accession>G2JCC9</accession>
<dbReference type="EMBL" id="CP000568">
    <property type="protein sequence ID" value="AEO12451.1"/>
    <property type="molecule type" value="Genomic_DNA"/>
</dbReference>
<sequence>MVHILVARVDGGSEKYISRLLIKWDNKGRIESRKNIEEGVVTCILTGSKGFICRLDVGKVCCYVNLDGVALYLINFVIDV</sequence>
<keyword evidence="2" id="KW-1185">Reference proteome</keyword>
<reference evidence="1 2" key="2">
    <citation type="journal article" date="2013" name="Biotechnol. Biofuels">
        <title>Global transcriptome analysis of Clostridium thermocellum ATCC 27405 during growth on dilute acid pretreated Populus and switchgrass.</title>
        <authorList>
            <person name="Wilson C.M."/>
            <person name="Rodriguez M.Jr."/>
            <person name="Johnson C.M."/>
            <person name="Martin S.L."/>
            <person name="Chu T.M."/>
            <person name="Wolfinger R.D."/>
            <person name="Hauser L.J."/>
            <person name="Land M.L."/>
            <person name="Klingeman D.M."/>
            <person name="Syed M.H."/>
            <person name="Ragauskas A.J."/>
            <person name="Tschaplinski T.J."/>
            <person name="Mielenz J.R."/>
            <person name="Brown S.D."/>
        </authorList>
    </citation>
    <scope>NUCLEOTIDE SEQUENCE [LARGE SCALE GENOMIC DNA]</scope>
    <source>
        <strain evidence="2">ATCC 27405 / DSM 1237 / JCM 9322 / NBRC 103400 / NCIMB 10682 / NRRL B-4536 / VPI 7372</strain>
    </source>
</reference>
<reference evidence="2" key="1">
    <citation type="submission" date="2007-02" db="EMBL/GenBank/DDBJ databases">
        <title>Complete sequence of Clostridium thermocellum ATCC 27405.</title>
        <authorList>
            <consortium name="US DOE Joint Genome Institute"/>
            <person name="Copeland A."/>
            <person name="Lucas S."/>
            <person name="Lapidus A."/>
            <person name="Barry K."/>
            <person name="Detter J.C."/>
            <person name="Glavina del Rio T."/>
            <person name="Hammon N."/>
            <person name="Israni S."/>
            <person name="Dalin E."/>
            <person name="Tice H."/>
            <person name="Pitluck S."/>
            <person name="Chertkov O."/>
            <person name="Brettin T."/>
            <person name="Bruce D."/>
            <person name="Han C."/>
            <person name="Tapia R."/>
            <person name="Gilna P."/>
            <person name="Schmutz J."/>
            <person name="Larimer F."/>
            <person name="Land M."/>
            <person name="Hauser L."/>
            <person name="Kyrpides N."/>
            <person name="Mikhailova N."/>
            <person name="Wu J.H.D."/>
            <person name="Newcomb M."/>
            <person name="Richardson P."/>
        </authorList>
    </citation>
    <scope>NUCLEOTIDE SEQUENCE [LARGE SCALE GENOMIC DNA]</scope>
    <source>
        <strain evidence="2">ATCC 27405 / DSM 1237 / JCM 9322 / NBRC 103400 / NCIMB 10682 / NRRL B-4536 / VPI 7372</strain>
    </source>
</reference>
<dbReference type="AlphaFoldDB" id="G2JCC9"/>
<gene>
    <name evidence="1" type="ordered locus">Cthe_3400</name>
</gene>
<evidence type="ECO:0000313" key="1">
    <source>
        <dbReference type="EMBL" id="AEO12451.1"/>
    </source>
</evidence>
<proteinExistence type="predicted"/>
<protein>
    <submittedName>
        <fullName evidence="1">Uncharacterized protein</fullName>
    </submittedName>
</protein>
<evidence type="ECO:0000313" key="2">
    <source>
        <dbReference type="Proteomes" id="UP000002145"/>
    </source>
</evidence>
<name>G2JCC9_ACET2</name>
<organism evidence="1 2">
    <name type="scientific">Acetivibrio thermocellus (strain ATCC 27405 / DSM 1237 / JCM 9322 / NBRC 103400 / NCIMB 10682 / NRRL B-4536 / VPI 7372)</name>
    <name type="common">Clostridium thermocellum</name>
    <dbReference type="NCBI Taxonomy" id="203119"/>
    <lineage>
        <taxon>Bacteria</taxon>
        <taxon>Bacillati</taxon>
        <taxon>Bacillota</taxon>
        <taxon>Clostridia</taxon>
        <taxon>Eubacteriales</taxon>
        <taxon>Oscillospiraceae</taxon>
        <taxon>Acetivibrio</taxon>
    </lineage>
</organism>